<dbReference type="KEGG" id="mrtj:KHC33_01050"/>
<organism evidence="1 2">
    <name type="scientific">Methanospirillum purgamenti</name>
    <dbReference type="NCBI Taxonomy" id="2834276"/>
    <lineage>
        <taxon>Archaea</taxon>
        <taxon>Methanobacteriati</taxon>
        <taxon>Methanobacteriota</taxon>
        <taxon>Stenosarchaea group</taxon>
        <taxon>Methanomicrobia</taxon>
        <taxon>Methanomicrobiales</taxon>
        <taxon>Methanospirillaceae</taxon>
        <taxon>Methanospirillum</taxon>
    </lineage>
</organism>
<evidence type="ECO:0008006" key="3">
    <source>
        <dbReference type="Google" id="ProtNLM"/>
    </source>
</evidence>
<evidence type="ECO:0000313" key="2">
    <source>
        <dbReference type="Proteomes" id="UP000680656"/>
    </source>
</evidence>
<dbReference type="Proteomes" id="UP000680656">
    <property type="component" value="Chromosome"/>
</dbReference>
<gene>
    <name evidence="1" type="ORF">KHC33_01050</name>
</gene>
<evidence type="ECO:0000313" key="1">
    <source>
        <dbReference type="EMBL" id="QVV89154.1"/>
    </source>
</evidence>
<name>A0A8E7B1I9_9EURY</name>
<keyword evidence="2" id="KW-1185">Reference proteome</keyword>
<reference evidence="1 2" key="1">
    <citation type="submission" date="2021-05" db="EMBL/GenBank/DDBJ databases">
        <title>A novel Methanospirillum isolate from a pyrite-forming mixed culture.</title>
        <authorList>
            <person name="Bunk B."/>
            <person name="Sproer C."/>
            <person name="Spring S."/>
            <person name="Pester M."/>
        </authorList>
    </citation>
    <scope>NUCLEOTIDE SEQUENCE [LARGE SCALE GENOMIC DNA]</scope>
    <source>
        <strain evidence="1 2">J.3.6.1-F.2.7.3</strain>
    </source>
</reference>
<dbReference type="AlphaFoldDB" id="A0A8E7B1I9"/>
<dbReference type="EMBL" id="CP075546">
    <property type="protein sequence ID" value="QVV89154.1"/>
    <property type="molecule type" value="Genomic_DNA"/>
</dbReference>
<sequence length="45" mass="4936">MCDNCGEIYVPDKIAEQIMFIVESAESEGIILDVQNFPAEISAVC</sequence>
<accession>A0A8E7B1I9</accession>
<protein>
    <recommendedName>
        <fullName evidence="3">YgiT-type zinc finger protein</fullName>
    </recommendedName>
</protein>
<proteinExistence type="predicted"/>